<dbReference type="Proteomes" id="UP000186079">
    <property type="component" value="Unassembled WGS sequence"/>
</dbReference>
<organism evidence="1 2">
    <name type="scientific">Pseudomonas flexibilis</name>
    <dbReference type="NCBI Taxonomy" id="706570"/>
    <lineage>
        <taxon>Bacteria</taxon>
        <taxon>Pseudomonadati</taxon>
        <taxon>Pseudomonadota</taxon>
        <taxon>Gammaproteobacteria</taxon>
        <taxon>Pseudomonadales</taxon>
        <taxon>Pseudomonadaceae</taxon>
        <taxon>Pseudomonas</taxon>
    </lineage>
</organism>
<proteinExistence type="predicted"/>
<reference evidence="1 2" key="1">
    <citation type="submission" date="2017-01" db="EMBL/GenBank/DDBJ databases">
        <authorList>
            <person name="Mah S.A."/>
            <person name="Swanson W.J."/>
            <person name="Moy G.W."/>
            <person name="Vacquier V.D."/>
        </authorList>
    </citation>
    <scope>NUCLEOTIDE SEQUENCE [LARGE SCALE GENOMIC DNA]</scope>
    <source>
        <strain evidence="1 2">ATCC 29606</strain>
    </source>
</reference>
<name>A0A1N6S390_9PSED</name>
<protein>
    <recommendedName>
        <fullName evidence="3">Lipoprotein</fullName>
    </recommendedName>
</protein>
<gene>
    <name evidence="1" type="ORF">SAMN05421672_105160</name>
</gene>
<dbReference type="PROSITE" id="PS51257">
    <property type="entry name" value="PROKAR_LIPOPROTEIN"/>
    <property type="match status" value="1"/>
</dbReference>
<evidence type="ECO:0000313" key="2">
    <source>
        <dbReference type="Proteomes" id="UP000186079"/>
    </source>
</evidence>
<dbReference type="AlphaFoldDB" id="A0A1N6S390"/>
<evidence type="ECO:0008006" key="3">
    <source>
        <dbReference type="Google" id="ProtNLM"/>
    </source>
</evidence>
<evidence type="ECO:0000313" key="1">
    <source>
        <dbReference type="EMBL" id="SIQ35618.1"/>
    </source>
</evidence>
<dbReference type="EMBL" id="FTMC01000005">
    <property type="protein sequence ID" value="SIQ35618.1"/>
    <property type="molecule type" value="Genomic_DNA"/>
</dbReference>
<accession>A0A1N6S390</accession>
<sequence>MMNTRILLVMWMLLLTGCVSGLPPEVVAPGTWRQVDRAILAASQDATEQASHFARDAMQEWRERVYQRTEAEFIPWFSSYRARQWLSVKLSWYRLGAADEEQVVDRLAFYLQQQYRKRVLVPVARETDPVRIRERTTRFYLWLMGELLARIPARHGVPAEQFERRLEAIPAITLAPPPNRNASLGQLIRTERLDRLPAYRALAAHVHKAPAAAVLWSEDAGISSVATQASRQLTAELATSGVASAVSAMIGPAGAVLSLGVMGVTALVRESDRAEREARLRESLGAAFDAQWRAWLSSRDNGVMAGVHYLDDTLQRQLMLRQDAPGRAP</sequence>